<keyword evidence="1" id="KW-0175">Coiled coil</keyword>
<feature type="non-terminal residue" evidence="3">
    <location>
        <position position="206"/>
    </location>
</feature>
<feature type="region of interest" description="Disordered" evidence="2">
    <location>
        <begin position="1"/>
        <end position="90"/>
    </location>
</feature>
<dbReference type="Proteomes" id="UP000780801">
    <property type="component" value="Unassembled WGS sequence"/>
</dbReference>
<feature type="compositionally biased region" description="Basic and acidic residues" evidence="2">
    <location>
        <begin position="31"/>
        <end position="40"/>
    </location>
</feature>
<feature type="compositionally biased region" description="Acidic residues" evidence="2">
    <location>
        <begin position="62"/>
        <end position="90"/>
    </location>
</feature>
<organism evidence="3 4">
    <name type="scientific">Lunasporangiospora selenospora</name>
    <dbReference type="NCBI Taxonomy" id="979761"/>
    <lineage>
        <taxon>Eukaryota</taxon>
        <taxon>Fungi</taxon>
        <taxon>Fungi incertae sedis</taxon>
        <taxon>Mucoromycota</taxon>
        <taxon>Mortierellomycotina</taxon>
        <taxon>Mortierellomycetes</taxon>
        <taxon>Mortierellales</taxon>
        <taxon>Mortierellaceae</taxon>
        <taxon>Lunasporangiospora</taxon>
    </lineage>
</organism>
<evidence type="ECO:0000256" key="2">
    <source>
        <dbReference type="SAM" id="MobiDB-lite"/>
    </source>
</evidence>
<protein>
    <submittedName>
        <fullName evidence="3">Uncharacterized protein</fullName>
    </submittedName>
</protein>
<dbReference type="AlphaFoldDB" id="A0A9P6K936"/>
<comment type="caution">
    <text evidence="3">The sequence shown here is derived from an EMBL/GenBank/DDBJ whole genome shotgun (WGS) entry which is preliminary data.</text>
</comment>
<gene>
    <name evidence="3" type="ORF">BGW38_008496</name>
</gene>
<evidence type="ECO:0000256" key="1">
    <source>
        <dbReference type="SAM" id="Coils"/>
    </source>
</evidence>
<accession>A0A9P6K936</accession>
<evidence type="ECO:0000313" key="4">
    <source>
        <dbReference type="Proteomes" id="UP000780801"/>
    </source>
</evidence>
<dbReference type="OrthoDB" id="2444718at2759"/>
<keyword evidence="4" id="KW-1185">Reference proteome</keyword>
<reference evidence="3" key="1">
    <citation type="journal article" date="2020" name="Fungal Divers.">
        <title>Resolving the Mortierellaceae phylogeny through synthesis of multi-gene phylogenetics and phylogenomics.</title>
        <authorList>
            <person name="Vandepol N."/>
            <person name="Liber J."/>
            <person name="Desiro A."/>
            <person name="Na H."/>
            <person name="Kennedy M."/>
            <person name="Barry K."/>
            <person name="Grigoriev I.V."/>
            <person name="Miller A.N."/>
            <person name="O'Donnell K."/>
            <person name="Stajich J.E."/>
            <person name="Bonito G."/>
        </authorList>
    </citation>
    <scope>NUCLEOTIDE SEQUENCE</scope>
    <source>
        <strain evidence="3">KOD1015</strain>
    </source>
</reference>
<sequence length="206" mass="23176">MSQRDASSDLVPESSSLISPLNAPDATAEARGIEELELRMDGPASWTTSQGDDVDTVLAQLDDVDMQDSDPDTTDQFDQDPDDPENDLDEQDELEAKMDELFHELQLRMKEKGSAESLLEVYRSRDIGNEGNNEPRNQAERKLQAIIQRIEEINLQMDYYKQQAFDSPFAIVPDQIVKEQQPAFTAPTGRSHSNSFSTSDYADNED</sequence>
<feature type="coiled-coil region" evidence="1">
    <location>
        <begin position="136"/>
        <end position="163"/>
    </location>
</feature>
<evidence type="ECO:0000313" key="3">
    <source>
        <dbReference type="EMBL" id="KAF9572733.1"/>
    </source>
</evidence>
<feature type="compositionally biased region" description="Polar residues" evidence="2">
    <location>
        <begin position="188"/>
        <end position="206"/>
    </location>
</feature>
<name>A0A9P6K936_9FUNG</name>
<proteinExistence type="predicted"/>
<dbReference type="EMBL" id="JAABOA010005871">
    <property type="protein sequence ID" value="KAF9572733.1"/>
    <property type="molecule type" value="Genomic_DNA"/>
</dbReference>
<feature type="region of interest" description="Disordered" evidence="2">
    <location>
        <begin position="180"/>
        <end position="206"/>
    </location>
</feature>